<dbReference type="HOGENOM" id="CLU_039415_2_0_1"/>
<keyword evidence="2" id="KW-0132">Cell division</keyword>
<dbReference type="GO" id="GO:0005680">
    <property type="term" value="C:anaphase-promoting complex"/>
    <property type="evidence" value="ECO:0007669"/>
    <property type="project" value="EnsemblFungi"/>
</dbReference>
<evidence type="ECO:0000313" key="8">
    <source>
        <dbReference type="Proteomes" id="UP000001640"/>
    </source>
</evidence>
<dbReference type="OMA" id="WVALTFE"/>
<dbReference type="GO" id="GO:0006325">
    <property type="term" value="P:chromatin organization"/>
    <property type="evidence" value="ECO:0007669"/>
    <property type="project" value="EnsemblFungi"/>
</dbReference>
<sequence length="250" mass="28746">MDADIVNNILNKLAPKEFIKPVDKLNKPITILNDGSDSRFKNDSCEYMNGPLSNKMREELTPYTMANRFTLGLERLDSLDVTNVTHLAYWRPSSSKVGNPIENALDDDPDTFWQSDGKQPHKLDIYFSKKMSIIKIGLYISLHQDESYTPREIKIYVGSSPTNCNYYKSLSVNHLDGWVALSFIDNRPHDKLLKCRFIRLEFPFNHENGKDTHIRGIRVYAPSTTANIESRDPMQVLPISSRLFNEFALK</sequence>
<keyword evidence="5" id="KW-0131">Cell cycle</keyword>
<feature type="domain" description="DOC" evidence="6">
    <location>
        <begin position="60"/>
        <end position="246"/>
    </location>
</feature>
<dbReference type="Pfam" id="PF03256">
    <property type="entry name" value="ANAPC10"/>
    <property type="match status" value="1"/>
</dbReference>
<keyword evidence="4" id="KW-0833">Ubl conjugation pathway</keyword>
<dbReference type="STRING" id="1064592.G0VF33"/>
<dbReference type="InterPro" id="IPR016901">
    <property type="entry name" value="APC10/Doc1"/>
</dbReference>
<dbReference type="AlphaFoldDB" id="G0VF33"/>
<evidence type="ECO:0000256" key="4">
    <source>
        <dbReference type="ARBA" id="ARBA00022786"/>
    </source>
</evidence>
<dbReference type="EMBL" id="HE576756">
    <property type="protein sequence ID" value="CCC70098.1"/>
    <property type="molecule type" value="Genomic_DNA"/>
</dbReference>
<evidence type="ECO:0000256" key="2">
    <source>
        <dbReference type="ARBA" id="ARBA00022618"/>
    </source>
</evidence>
<dbReference type="SMART" id="SM01337">
    <property type="entry name" value="APC10"/>
    <property type="match status" value="1"/>
</dbReference>
<dbReference type="InterPro" id="IPR004939">
    <property type="entry name" value="APC_su10/DOC_dom"/>
</dbReference>
<dbReference type="RefSeq" id="XP_003676459.1">
    <property type="nucleotide sequence ID" value="XM_003676411.1"/>
</dbReference>
<dbReference type="SUPFAM" id="SSF49785">
    <property type="entry name" value="Galactose-binding domain-like"/>
    <property type="match status" value="1"/>
</dbReference>
<evidence type="ECO:0000259" key="6">
    <source>
        <dbReference type="PROSITE" id="PS51284"/>
    </source>
</evidence>
<dbReference type="FunCoup" id="G0VF33">
    <property type="interactions" value="783"/>
</dbReference>
<accession>G0VF33</accession>
<protein>
    <recommendedName>
        <fullName evidence="6">DOC domain-containing protein</fullName>
    </recommendedName>
</protein>
<dbReference type="eggNOG" id="KOG3437">
    <property type="taxonomic scope" value="Eukaryota"/>
</dbReference>
<dbReference type="GO" id="GO:0051301">
    <property type="term" value="P:cell division"/>
    <property type="evidence" value="ECO:0007669"/>
    <property type="project" value="UniProtKB-KW"/>
</dbReference>
<dbReference type="OrthoDB" id="24948at2759"/>
<evidence type="ECO:0000256" key="1">
    <source>
        <dbReference type="ARBA" id="ARBA00006762"/>
    </source>
</evidence>
<dbReference type="KEGG" id="ncs:NCAS_0E00280"/>
<dbReference type="GO" id="GO:0061630">
    <property type="term" value="F:ubiquitin protein ligase activity"/>
    <property type="evidence" value="ECO:0007669"/>
    <property type="project" value="EnsemblFungi"/>
</dbReference>
<dbReference type="PANTHER" id="PTHR12936:SF0">
    <property type="entry name" value="ANAPHASE-PROMOTING COMPLEX SUBUNIT 10"/>
    <property type="match status" value="1"/>
</dbReference>
<comment type="similarity">
    <text evidence="1">Belongs to the APC10 family.</text>
</comment>
<reference key="2">
    <citation type="submission" date="2011-08" db="EMBL/GenBank/DDBJ databases">
        <title>Genome sequence of Naumovozyma castellii.</title>
        <authorList>
            <person name="Gordon J.L."/>
            <person name="Armisen D."/>
            <person name="Proux-Wera E."/>
            <person name="OhEigeartaigh S.S."/>
            <person name="Byrne K.P."/>
            <person name="Wolfe K.H."/>
        </authorList>
    </citation>
    <scope>NUCLEOTIDE SEQUENCE</scope>
    <source>
        <strain>Type strain:CBS 4309</strain>
    </source>
</reference>
<name>G0VF33_NAUCA</name>
<gene>
    <name evidence="7" type="primary">NCAS0E00280</name>
    <name evidence="7" type="ordered locus">NCAS_0E00280</name>
</gene>
<keyword evidence="8" id="KW-1185">Reference proteome</keyword>
<dbReference type="Proteomes" id="UP000001640">
    <property type="component" value="Chromosome 5"/>
</dbReference>
<proteinExistence type="inferred from homology"/>
<organism evidence="7 8">
    <name type="scientific">Naumovozyma castellii</name>
    <name type="common">Yeast</name>
    <name type="synonym">Saccharomyces castellii</name>
    <dbReference type="NCBI Taxonomy" id="27288"/>
    <lineage>
        <taxon>Eukaryota</taxon>
        <taxon>Fungi</taxon>
        <taxon>Dikarya</taxon>
        <taxon>Ascomycota</taxon>
        <taxon>Saccharomycotina</taxon>
        <taxon>Saccharomycetes</taxon>
        <taxon>Saccharomycetales</taxon>
        <taxon>Saccharomycetaceae</taxon>
        <taxon>Naumovozyma</taxon>
    </lineage>
</organism>
<keyword evidence="3" id="KW-0498">Mitosis</keyword>
<dbReference type="Gene3D" id="2.60.120.260">
    <property type="entry name" value="Galactose-binding domain-like"/>
    <property type="match status" value="1"/>
</dbReference>
<dbReference type="PANTHER" id="PTHR12936">
    <property type="entry name" value="ANAPHASE-PROMOTING COMPLEX 10"/>
    <property type="match status" value="1"/>
</dbReference>
<reference evidence="7 8" key="1">
    <citation type="journal article" date="2011" name="Proc. Natl. Acad. Sci. U.S.A.">
        <title>Evolutionary erosion of yeast sex chromosomes by mating-type switching accidents.</title>
        <authorList>
            <person name="Gordon J.L."/>
            <person name="Armisen D."/>
            <person name="Proux-Wera E."/>
            <person name="Oheigeartaigh S.S."/>
            <person name="Byrne K.P."/>
            <person name="Wolfe K.H."/>
        </authorList>
    </citation>
    <scope>NUCLEOTIDE SEQUENCE [LARGE SCALE GENOMIC DNA]</scope>
    <source>
        <strain evidence="8">ATCC 76901 / BCRC 22586 / CBS 4309 / NBRC 1992 / NRRL Y-12630</strain>
    </source>
</reference>
<dbReference type="CDD" id="cd08366">
    <property type="entry name" value="APC10"/>
    <property type="match status" value="1"/>
</dbReference>
<dbReference type="PROSITE" id="PS51284">
    <property type="entry name" value="DOC"/>
    <property type="match status" value="1"/>
</dbReference>
<dbReference type="GO" id="GO:0030234">
    <property type="term" value="F:enzyme regulator activity"/>
    <property type="evidence" value="ECO:0007669"/>
    <property type="project" value="EnsemblFungi"/>
</dbReference>
<evidence type="ECO:0000256" key="5">
    <source>
        <dbReference type="ARBA" id="ARBA00023306"/>
    </source>
</evidence>
<dbReference type="GeneID" id="96903731"/>
<dbReference type="InParanoid" id="G0VF33"/>
<evidence type="ECO:0000256" key="3">
    <source>
        <dbReference type="ARBA" id="ARBA00022776"/>
    </source>
</evidence>
<dbReference type="InterPro" id="IPR008979">
    <property type="entry name" value="Galactose-bd-like_sf"/>
</dbReference>
<dbReference type="GO" id="GO:0031145">
    <property type="term" value="P:anaphase-promoting complex-dependent catabolic process"/>
    <property type="evidence" value="ECO:0007669"/>
    <property type="project" value="EnsemblFungi"/>
</dbReference>
<evidence type="ECO:0000313" key="7">
    <source>
        <dbReference type="EMBL" id="CCC70098.1"/>
    </source>
</evidence>
<dbReference type="GO" id="GO:0070979">
    <property type="term" value="P:protein K11-linked ubiquitination"/>
    <property type="evidence" value="ECO:0007669"/>
    <property type="project" value="TreeGrafter"/>
</dbReference>